<proteinExistence type="predicted"/>
<feature type="compositionally biased region" description="Pro residues" evidence="5">
    <location>
        <begin position="54"/>
        <end position="70"/>
    </location>
</feature>
<evidence type="ECO:0000256" key="1">
    <source>
        <dbReference type="ARBA" id="ARBA00004141"/>
    </source>
</evidence>
<organism evidence="7 8">
    <name type="scientific">Micromonospora zhanjiangensis</name>
    <dbReference type="NCBI Taxonomy" id="1522057"/>
    <lineage>
        <taxon>Bacteria</taxon>
        <taxon>Bacillati</taxon>
        <taxon>Actinomycetota</taxon>
        <taxon>Actinomycetes</taxon>
        <taxon>Micromonosporales</taxon>
        <taxon>Micromonosporaceae</taxon>
        <taxon>Micromonospora</taxon>
    </lineage>
</organism>
<evidence type="ECO:0000313" key="8">
    <source>
        <dbReference type="Proteomes" id="UP001595868"/>
    </source>
</evidence>
<keyword evidence="8" id="KW-1185">Reference proteome</keyword>
<feature type="compositionally biased region" description="Pro residues" evidence="5">
    <location>
        <begin position="1"/>
        <end position="16"/>
    </location>
</feature>
<evidence type="ECO:0000256" key="6">
    <source>
        <dbReference type="SAM" id="Phobius"/>
    </source>
</evidence>
<evidence type="ECO:0000256" key="5">
    <source>
        <dbReference type="SAM" id="MobiDB-lite"/>
    </source>
</evidence>
<name>A0ABV8KUW9_9ACTN</name>
<feature type="transmembrane region" description="Helical" evidence="6">
    <location>
        <begin position="153"/>
        <end position="173"/>
    </location>
</feature>
<dbReference type="Pfam" id="PF09685">
    <property type="entry name" value="MamF_MmsF"/>
    <property type="match status" value="1"/>
</dbReference>
<dbReference type="EMBL" id="JBHSBN010000031">
    <property type="protein sequence ID" value="MFC4109945.1"/>
    <property type="molecule type" value="Genomic_DNA"/>
</dbReference>
<dbReference type="RefSeq" id="WP_377551996.1">
    <property type="nucleotide sequence ID" value="NZ_JBHSBN010000031.1"/>
</dbReference>
<feature type="compositionally biased region" description="Pro residues" evidence="5">
    <location>
        <begin position="78"/>
        <end position="91"/>
    </location>
</feature>
<feature type="region of interest" description="Disordered" evidence="5">
    <location>
        <begin position="1"/>
        <end position="91"/>
    </location>
</feature>
<protein>
    <submittedName>
        <fullName evidence="7">DUF4870 domain-containing protein</fullName>
    </submittedName>
</protein>
<keyword evidence="3 6" id="KW-1133">Transmembrane helix</keyword>
<comment type="caution">
    <text evidence="7">The sequence shown here is derived from an EMBL/GenBank/DDBJ whole genome shotgun (WGS) entry which is preliminary data.</text>
</comment>
<evidence type="ECO:0000256" key="3">
    <source>
        <dbReference type="ARBA" id="ARBA00022989"/>
    </source>
</evidence>
<feature type="transmembrane region" description="Helical" evidence="6">
    <location>
        <begin position="113"/>
        <end position="141"/>
    </location>
</feature>
<reference evidence="8" key="1">
    <citation type="journal article" date="2019" name="Int. J. Syst. Evol. Microbiol.">
        <title>The Global Catalogue of Microorganisms (GCM) 10K type strain sequencing project: providing services to taxonomists for standard genome sequencing and annotation.</title>
        <authorList>
            <consortium name="The Broad Institute Genomics Platform"/>
            <consortium name="The Broad Institute Genome Sequencing Center for Infectious Disease"/>
            <person name="Wu L."/>
            <person name="Ma J."/>
        </authorList>
    </citation>
    <scope>NUCLEOTIDE SEQUENCE [LARGE SCALE GENOMIC DNA]</scope>
    <source>
        <strain evidence="8">2902at01</strain>
    </source>
</reference>
<keyword evidence="2 6" id="KW-0812">Transmembrane</keyword>
<keyword evidence="4 6" id="KW-0472">Membrane</keyword>
<accession>A0ABV8KUW9</accession>
<feature type="transmembrane region" description="Helical" evidence="6">
    <location>
        <begin position="179"/>
        <end position="198"/>
    </location>
</feature>
<evidence type="ECO:0000256" key="4">
    <source>
        <dbReference type="ARBA" id="ARBA00023136"/>
    </source>
</evidence>
<evidence type="ECO:0000313" key="7">
    <source>
        <dbReference type="EMBL" id="MFC4109945.1"/>
    </source>
</evidence>
<evidence type="ECO:0000256" key="2">
    <source>
        <dbReference type="ARBA" id="ARBA00022692"/>
    </source>
</evidence>
<gene>
    <name evidence="7" type="ORF">ACFOX0_28975</name>
</gene>
<feature type="compositionally biased region" description="Pro residues" evidence="5">
    <location>
        <begin position="23"/>
        <end position="44"/>
    </location>
</feature>
<sequence length="216" mass="21752">MTEPPRPPGEGHPGPEPGDQSSPTPPPASQPAPGEASPPGPAEPTAPRYDEPGSYPPPGGATGYPPPAGNQPPVGGGYPPPGGGPYGAPPPGGGYGAAAPAGYPTNDDKTWALIAHFGGAVGALISFGSLGFVGPLIAHLAKGQQSPTVKAHAVAALNFQILWSIISFVLLFVGWCMFYLPNVAVMVVQIVFGIIAGVKANEGGLYKYPLSASFIK</sequence>
<dbReference type="Proteomes" id="UP001595868">
    <property type="component" value="Unassembled WGS sequence"/>
</dbReference>
<dbReference type="InterPro" id="IPR019109">
    <property type="entry name" value="MamF_MmsF"/>
</dbReference>
<comment type="subcellular location">
    <subcellularLocation>
        <location evidence="1">Membrane</location>
        <topology evidence="1">Multi-pass membrane protein</topology>
    </subcellularLocation>
</comment>